<dbReference type="CDD" id="cd16401">
    <property type="entry name" value="ParB_N_like_MT"/>
    <property type="match status" value="1"/>
</dbReference>
<dbReference type="InterPro" id="IPR003115">
    <property type="entry name" value="ParB_N"/>
</dbReference>
<dbReference type="EMBL" id="CP060286">
    <property type="protein sequence ID" value="QNK42514.1"/>
    <property type="molecule type" value="Genomic_DNA"/>
</dbReference>
<reference evidence="7 8" key="1">
    <citation type="submission" date="2020-08" db="EMBL/GenBank/DDBJ databases">
        <title>The isolate Caproiciproducens sp. 7D4C2 produces n-caproate at mildly acidic conditions from hexoses: genome and rBOX comparison with related strains and chain-elongating bacteria.</title>
        <authorList>
            <person name="Esquivel-Elizondo S."/>
            <person name="Bagci C."/>
            <person name="Temovska M."/>
            <person name="Jeon B.S."/>
            <person name="Bessarab I."/>
            <person name="Williams R.B.H."/>
            <person name="Huson D.H."/>
            <person name="Angenent L.T."/>
        </authorList>
    </citation>
    <scope>NUCLEOTIDE SEQUENCE [LARGE SCALE GENOMIC DNA]</scope>
    <source>
        <strain evidence="7 8">7D4C2</strain>
    </source>
</reference>
<dbReference type="KEGG" id="cfem:HCR03_04080"/>
<dbReference type="RefSeq" id="WP_187038000.1">
    <property type="nucleotide sequence ID" value="NZ_CP060286.1"/>
</dbReference>
<name>A0A7G8TFX3_9FIRM</name>
<keyword evidence="4" id="KW-0680">Restriction system</keyword>
<evidence type="ECO:0000256" key="3">
    <source>
        <dbReference type="ARBA" id="ARBA00022679"/>
    </source>
</evidence>
<dbReference type="GO" id="GO:0008170">
    <property type="term" value="F:N-methyltransferase activity"/>
    <property type="evidence" value="ECO:0007669"/>
    <property type="project" value="InterPro"/>
</dbReference>
<comment type="similarity">
    <text evidence="1 5">Belongs to the N(4)/N(6)-methyltransferase family.</text>
</comment>
<evidence type="ECO:0000256" key="5">
    <source>
        <dbReference type="RuleBase" id="RU362026"/>
    </source>
</evidence>
<dbReference type="Pfam" id="PF02195">
    <property type="entry name" value="ParB_N"/>
    <property type="match status" value="1"/>
</dbReference>
<dbReference type="SUPFAM" id="SSF53335">
    <property type="entry name" value="S-adenosyl-L-methionine-dependent methyltransferases"/>
    <property type="match status" value="1"/>
</dbReference>
<dbReference type="InterPro" id="IPR002052">
    <property type="entry name" value="DNA_methylase_N6_adenine_CS"/>
</dbReference>
<gene>
    <name evidence="7" type="ORF">HCR03_04080</name>
</gene>
<dbReference type="SUPFAM" id="SSF110849">
    <property type="entry name" value="ParB/Sulfiredoxin"/>
    <property type="match status" value="1"/>
</dbReference>
<evidence type="ECO:0000259" key="6">
    <source>
        <dbReference type="SMART" id="SM00470"/>
    </source>
</evidence>
<accession>A0A7G8TFX3</accession>
<dbReference type="GO" id="GO:0032259">
    <property type="term" value="P:methylation"/>
    <property type="evidence" value="ECO:0007669"/>
    <property type="project" value="UniProtKB-KW"/>
</dbReference>
<keyword evidence="2 7" id="KW-0489">Methyltransferase</keyword>
<keyword evidence="3" id="KW-0808">Transferase</keyword>
<dbReference type="GO" id="GO:0003677">
    <property type="term" value="F:DNA binding"/>
    <property type="evidence" value="ECO:0007669"/>
    <property type="project" value="InterPro"/>
</dbReference>
<dbReference type="InterPro" id="IPR001091">
    <property type="entry name" value="RM_Methyltransferase"/>
</dbReference>
<dbReference type="InterPro" id="IPR036086">
    <property type="entry name" value="ParB/Sulfiredoxin_sf"/>
</dbReference>
<feature type="domain" description="ParB-like N-terminal" evidence="6">
    <location>
        <begin position="4"/>
        <end position="93"/>
    </location>
</feature>
<sequence length="420" mass="47775">MQIQKIPAEKLNPAKYNPRKDLQPGDPEYEKLLRSVDEFGYVEPIIWNRRTGNIVGGHQRFKILRQLGFDEIDCVVVDMDEAREKALNIALNKISGDWDTAKLAEVFKDIEQYGISLDITGFEAPEIDKLYQKLNREDGKIVEDDFDSEAEAAKITEPVTRPGDVWLLGRHRLMCGDSADPDVVARLLDGKKSRMVFTDPPWNVDYGGDAKHPSWKPRQILNDKMTEEQFYAFLLSSFKSMASVCEPGAMVYMVMSAQEWGTAMSTMKEAGFHWSSTIIWAKDSLVLSRKDYHTQYEPIWYGWLDGEKRLCPLQDRQQSDLWQIPRPKKSEEHPTMKPIALAGRAITNSSHTGDVTLDLFGGSGTTLLAAEQSDRVNCSMELDPKYCDVIVKRYIEFLESDEGVFLLRGGEKLAYNEIEG</sequence>
<evidence type="ECO:0000313" key="7">
    <source>
        <dbReference type="EMBL" id="QNK42514.1"/>
    </source>
</evidence>
<dbReference type="Proteomes" id="UP000515909">
    <property type="component" value="Chromosome"/>
</dbReference>
<dbReference type="PRINTS" id="PR00508">
    <property type="entry name" value="S21N4MTFRASE"/>
</dbReference>
<organism evidence="7 8">
    <name type="scientific">Caproicibacter fermentans</name>
    <dbReference type="NCBI Taxonomy" id="2576756"/>
    <lineage>
        <taxon>Bacteria</taxon>
        <taxon>Bacillati</taxon>
        <taxon>Bacillota</taxon>
        <taxon>Clostridia</taxon>
        <taxon>Eubacteriales</taxon>
        <taxon>Acutalibacteraceae</taxon>
        <taxon>Caproicibacter</taxon>
    </lineage>
</organism>
<dbReference type="Gene3D" id="3.90.1530.10">
    <property type="entry name" value="Conserved hypothetical protein from pyrococcus furiosus pfu- 392566-001, ParB domain"/>
    <property type="match status" value="1"/>
</dbReference>
<dbReference type="GO" id="GO:0009307">
    <property type="term" value="P:DNA restriction-modification system"/>
    <property type="evidence" value="ECO:0007669"/>
    <property type="project" value="UniProtKB-KW"/>
</dbReference>
<dbReference type="InterPro" id="IPR015840">
    <property type="entry name" value="DNA_MeTrfase_ParB"/>
</dbReference>
<dbReference type="PIRSF" id="PIRSF036758">
    <property type="entry name" value="Aden_M_ParB"/>
    <property type="match status" value="1"/>
</dbReference>
<dbReference type="Pfam" id="PF01555">
    <property type="entry name" value="N6_N4_Mtase"/>
    <property type="match status" value="1"/>
</dbReference>
<proteinExistence type="inferred from homology"/>
<evidence type="ECO:0000256" key="4">
    <source>
        <dbReference type="ARBA" id="ARBA00022747"/>
    </source>
</evidence>
<evidence type="ECO:0000256" key="1">
    <source>
        <dbReference type="ARBA" id="ARBA00006594"/>
    </source>
</evidence>
<dbReference type="InterPro" id="IPR029063">
    <property type="entry name" value="SAM-dependent_MTases_sf"/>
</dbReference>
<dbReference type="PROSITE" id="PS00092">
    <property type="entry name" value="N6_MTASE"/>
    <property type="match status" value="1"/>
</dbReference>
<dbReference type="Gene3D" id="3.40.50.150">
    <property type="entry name" value="Vaccinia Virus protein VP39"/>
    <property type="match status" value="1"/>
</dbReference>
<dbReference type="EC" id="2.1.1.-" evidence="5"/>
<protein>
    <recommendedName>
        <fullName evidence="5">Methyltransferase</fullName>
        <ecNumber evidence="5">2.1.1.-</ecNumber>
    </recommendedName>
</protein>
<dbReference type="REBASE" id="441452">
    <property type="entry name" value="M.Csp7D4C2ORF4080P"/>
</dbReference>
<evidence type="ECO:0000256" key="2">
    <source>
        <dbReference type="ARBA" id="ARBA00022603"/>
    </source>
</evidence>
<dbReference type="InterPro" id="IPR002941">
    <property type="entry name" value="DNA_methylase_N4/N6"/>
</dbReference>
<dbReference type="SMART" id="SM00470">
    <property type="entry name" value="ParB"/>
    <property type="match status" value="1"/>
</dbReference>
<dbReference type="AlphaFoldDB" id="A0A7G8TFX3"/>
<evidence type="ECO:0000313" key="8">
    <source>
        <dbReference type="Proteomes" id="UP000515909"/>
    </source>
</evidence>